<evidence type="ECO:0000259" key="3">
    <source>
        <dbReference type="PROSITE" id="PS51840"/>
    </source>
</evidence>
<evidence type="ECO:0000256" key="1">
    <source>
        <dbReference type="SAM" id="Coils"/>
    </source>
</evidence>
<dbReference type="Proteomes" id="UP000734854">
    <property type="component" value="Unassembled WGS sequence"/>
</dbReference>
<proteinExistence type="predicted"/>
<feature type="compositionally biased region" description="Low complexity" evidence="2">
    <location>
        <begin position="319"/>
        <end position="334"/>
    </location>
</feature>
<name>A0A8J5LQD1_ZINOF</name>
<keyword evidence="1" id="KW-0175">Coiled coil</keyword>
<feature type="compositionally biased region" description="Basic and acidic residues" evidence="2">
    <location>
        <begin position="337"/>
        <end position="347"/>
    </location>
</feature>
<feature type="region of interest" description="Disordered" evidence="2">
    <location>
        <begin position="306"/>
        <end position="370"/>
    </location>
</feature>
<evidence type="ECO:0000313" key="5">
    <source>
        <dbReference type="Proteomes" id="UP000734854"/>
    </source>
</evidence>
<evidence type="ECO:0000256" key="2">
    <source>
        <dbReference type="SAM" id="MobiDB-lite"/>
    </source>
</evidence>
<feature type="coiled-coil region" evidence="1">
    <location>
        <begin position="1192"/>
        <end position="1347"/>
    </location>
</feature>
<feature type="domain" description="C2 NT-type" evidence="3">
    <location>
        <begin position="1"/>
        <end position="128"/>
    </location>
</feature>
<feature type="region of interest" description="Disordered" evidence="2">
    <location>
        <begin position="135"/>
        <end position="164"/>
    </location>
</feature>
<reference evidence="4 5" key="1">
    <citation type="submission" date="2020-08" db="EMBL/GenBank/DDBJ databases">
        <title>Plant Genome Project.</title>
        <authorList>
            <person name="Zhang R.-G."/>
        </authorList>
    </citation>
    <scope>NUCLEOTIDE SEQUENCE [LARGE SCALE GENOMIC DNA]</scope>
    <source>
        <tissue evidence="4">Rhizome</tissue>
    </source>
</reference>
<feature type="coiled-coil region" evidence="1">
    <location>
        <begin position="608"/>
        <end position="663"/>
    </location>
</feature>
<keyword evidence="5" id="KW-1185">Reference proteome</keyword>
<protein>
    <recommendedName>
        <fullName evidence="3">C2 NT-type domain-containing protein</fullName>
    </recommendedName>
</protein>
<evidence type="ECO:0000313" key="4">
    <source>
        <dbReference type="EMBL" id="KAG6525600.1"/>
    </source>
</evidence>
<dbReference type="PANTHER" id="PTHR47270">
    <property type="entry name" value="PROTEIN MLP1-LIKE"/>
    <property type="match status" value="1"/>
</dbReference>
<dbReference type="PROSITE" id="PS51840">
    <property type="entry name" value="C2_NT"/>
    <property type="match status" value="1"/>
</dbReference>
<dbReference type="InterPro" id="IPR019448">
    <property type="entry name" value="NT-C2"/>
</dbReference>
<dbReference type="EMBL" id="JACMSC010000004">
    <property type="protein sequence ID" value="KAG6525600.1"/>
    <property type="molecule type" value="Genomic_DNA"/>
</dbReference>
<feature type="coiled-coil region" evidence="1">
    <location>
        <begin position="543"/>
        <end position="577"/>
    </location>
</feature>
<comment type="caution">
    <text evidence="4">The sequence shown here is derived from an EMBL/GenBank/DDBJ whole genome shotgun (WGS) entry which is preliminary data.</text>
</comment>
<feature type="coiled-coil region" evidence="1">
    <location>
        <begin position="780"/>
        <end position="1138"/>
    </location>
</feature>
<dbReference type="PANTHER" id="PTHR47270:SF3">
    <property type="entry name" value="HYPOTETICAL PROTEIN"/>
    <property type="match status" value="1"/>
</dbReference>
<organism evidence="4 5">
    <name type="scientific">Zingiber officinale</name>
    <name type="common">Ginger</name>
    <name type="synonym">Amomum zingiber</name>
    <dbReference type="NCBI Taxonomy" id="94328"/>
    <lineage>
        <taxon>Eukaryota</taxon>
        <taxon>Viridiplantae</taxon>
        <taxon>Streptophyta</taxon>
        <taxon>Embryophyta</taxon>
        <taxon>Tracheophyta</taxon>
        <taxon>Spermatophyta</taxon>
        <taxon>Magnoliopsida</taxon>
        <taxon>Liliopsida</taxon>
        <taxon>Zingiberales</taxon>
        <taxon>Zingiberaceae</taxon>
        <taxon>Zingiber</taxon>
    </lineage>
</organism>
<accession>A0A8J5LQD1</accession>
<sequence>MYKDWSPKSYLHFVMQVPKGWDKLFLSIVSVESGKTIAKTGKATVRSGNCQWTEAESIWVSQDDTSKELEESQIKIVISPASARSVIIGEVTLNLEDFLSAGDTGPLFLPLQKCDSGTTLQVKLTLSRVGKSLKETSHFEEQDNDAELDSKHGSDNIIHSSTNSSSRNQLGYTYADDIGNREYMGSLEANVTSIAKKSLRSVPNPGNHILELLLKLSSYVDLIFCPQPDDLDLIACGQHGQGSEFLFFLFVSIDILHFLQDTNFSASCSQRNSDSVDSLDRAAFSTKKNSNGAHYIGRQGSSGLYSENYGTVPGDESLRSNQSSLSSSASSSSLHNQWEDTNAHTSERVVMGSSRPSDSSKDLLQTAEETEELRDEVKMWERQSQQLKLDLESLKEEISEKAMRQANLDKQLSATKRERDSLLKEVEQLKVALENSMSKQTNIGSFKTENSAHVLKELEDELKFHKESNANLAQQLKQAQDSNIEFVSILQELEEITEKQNLEIASLSQQSCLDGQEKHDRIPKSLDNEAECRGEMLGIRTSNSNLEIEIETLKNKIQELESDCAELTEENLDMMYKLKDAGKGSPSQICRSKESRDEISDDNCKYGNVLLKSRARELEDELKRKEATTATLSAKFKDLENVSADLEIELQHYKDKTSDLEANLCQMHKEIEEKNFEISNLHKKLKLNLENDYSSMQIVLSEMNNQVRLALAQAKSLHLKDSSIADKDFDCNCDENPSDILSQKSLVEDVTKSLFELNSLLKKKETKSDGNREDEIQSTLLLKEQEIERLKSSSKELEDLISILQQEKFQLEEDLTSLQKQNDEMSKLLEDVENDLEEITGSMEFHVSANKNLEKKTEELQNCKMELELQNSEIEHENIKLSERVAGLEAQLRFLTNEKESYRLELEDTRSLVVNLKDDVEQHKGQMEMQKSELKQKVQETQKQLSEALGESDVSRRSNSKLAATIENLMEECRTLQTLIGDLKRQKTELRQQIIHLEVELSESRNKNFDFHDKVDVLESKLSSLQKEIASKEKALLLQLDRFLHDLKEHEEKVGNVNILLKHIEIEKTLKVENLEKEITNLTSQMSVSEDDRENLALDAVHEASVLCADKARLECSLQEISSKAKFYEADLQAVQKESKSKIQGLVDLLNASKQSEEMLMADIEQMKQVLGDAKSNEQKHRKIVYDLELKNKTLEYEKQQTMEEISELKFQLQKLSHLQNTILALENSLDEANCEKRKLKELLKSATEEHEELMSEKVSLNEKISNMDKTLWDSEDDRRRRIALQEQLMRLENLLSIKDASCSTEVELKNELNQFKRTNGEYQRKIQNLEEENLELTNKVRSMESQDEITNSEVLHVLHHHTLNIYFNLEKHFL</sequence>
<gene>
    <name evidence="4" type="ORF">ZIOFF_015562</name>
</gene>